<sequence>MVMALEQSSKVQERRNVAEKLQQKLALSEVRAKIAKEASSGDDVASRVKRRKALSELWRYIIRAAVVSMQKTVASKVKLRDIDILMPFKLLRCCDMPYETEEEVPGILPYKPSFLSRSETKLIFNYCFDMLLDDTALELAELELLENLVYLCSRKEYVANMRAKREIHAIMREMVESRILADDLPPVPILVKTGMIFESLIGTACSLGMDLQLLFSSSVKMVADWCSLHSKDKTNPHEMQHLMNGLATLLRSDLHQAVEPLSRHGRRIITFVRKAYSSAQTSDSRHALNEYIYAHLLVAETVGELQGLLTGDLGDLGDATLTVKHVNALLETLLEDIFKLDAGLVELNSHQQFHLELVARFFKCAQRSYLEDISWTSLHSELETGVSYLEWASSASAKSQAMTPKQLLGSPFWNILRFAFPIISSGKRDSQTQSDSMIQEMMRLSTSTVDIKSIIPVLRIVTTCAYHFPSGQCWTSSLHKWYDLGSIAGTIDGGCKRAFINLCNGDDLCLLIRVLADVLEWSGSNNGSTSLRVILLRCTNSLTKTMAVLVYICDPNATEINNLRLAWRRIWDILIRPDLAYHSSTKNGKSDCVAREVLVLFREMIVRSCLDSSISSTDTLLSRQSSYVYQHQNDIWTLPCYSEHIFASSECFLLLYSLLSRVGISESGTDSIELHYAQHLTGKEKITFSRRSRLLIYCLRAVESGMNEPRGAVVASCLGALVYGSASFLTEIFRLCALRDEVFSSHIPTSDVLCRLWMEPLLDPRIQLCPPMAESCDERNAVDIVLCEHERSIVFSEYVPDSEASSLLGLVTAVLLKPFDAPLDTDEVNEDSKNADDKDRMFGCWRYVITVLICSRGICAREQQIILATSTQLIRSFLRDIKLFSISIGSFWSAFSQMIIVIRTLSTITSGSSIELSSELLDEALRLGDICKRLLDSKTVPHLRRSHSPAEHSDVLFLEETDDEESKTLSNKVQGFERKRKRGALSSLSSAKKAALECVLPSPKCTIVVGALLLALDPSAKFACMLAGVENVESASPGDFDVFGAAIAAHLLCMEEPLLSGFAAHTLNGGGKSSEQKKLFLIHRLLSMIRGASPPEDDFHVFGFQLSEKIVTIRDDPFLAFPLNSEESNCLKELIVDAISNIERKTFQTRPPVRAIQFQSAINSFSAAGDTFHEAFDKDFARTLVLPSLFDTNNHVRSIASRAVACAIRLLPEGKVTESIRKRLFLFDADGSDRKQYREWYTAKIVDSADLGTLERQVWEDLFLSMRGTCLNHWCALASESTNDGVLKQLFFDLVLVAKTTPACEGLCFQSLSHMARLKGEQNCELFIDHCVTYLVDRWQERELSLLDFPLFITSPVLVRELLKHGHCSRLLLVSNGDTSDFEEMRRVASADFVARFSKIIIPRVLLSFVKKRLNKGTSTDLRLEIADDGYIKELCLVFTDHFDEEQVRKFLGSSLPETVAYLSWLSNESDDNCNAVQKMEQLLLSLLSEEVFVRRLKSHSFNAQKYLLYLSLSASLSDKNDIFLKAHNTLSMMMSTQFSSASYILLFFYARYLMCVRLKFSSPRVIWIPFENVIALGETLAENDPRCISFCQIAIKLVSCVLGDGTFQKIHIFCLPLLTLLSNKLLNVGGESLFSDIFGDLLLVVFQVLDESISFLIDQTELSRSARHAKLTRSLGLIGGHNISRHLLGDTWRWCESVTFDMSTPFKRCPKRSAIVEACLSFVSSFVTKCSNSQSLETKLVEAYQASRLSSISRDSLRDFKSLLDVRGAIEKLVGRTNTDFVSGTEIDVATFISDVPGQGENINRGKTRLSNYPAIYKNRLINKLVRLEKVLHDSRSGKVMLQPLKSSHVQTLGLLCSSGFPRKIRLAASRCFGELNMSTILWDKEYPLVGEYWLYSAVTDNRLLRTLQARCIETLLVVLESPNPLNSSISAHTLTSVLSTRVGAECRGLIVNEVSALLEIFYSHTKRSTIIIDKQLFLEGHEIALIRTKCGVDEDSVTSWCWAPEAWSSARSSSFEEWLCAIVPSIILCLYSVSGEVNKNEMEFFWLLQKITFLESSVAAALFPALIVDLLHRAPDGATHQAPAEEDLIDKIGGCFETLLKQCTGDRHTCDSQERQYLDLILNTLEVLRHATQAKFMSSRSQRKSRLTDEISKNEKNENSSRASVCSCVRAIPWSGLRFGVILHLDGYLVMRAFLKAGRVTAAILYAEMYADSQFGGSSWTRESINAIVAKNVTAQCGSGHISGKISHRHTSISSAELAFISRNFLSTLRRCYEELEETDNLKALTQFVADIDVHSPENFLSMLRGKDDVFESCHSLNEYQATIGFANGLDQLGLDFALQHYISGTSMNPSIVLSENDTAKMKEKWYKCQLTRMCWADSVFQENNYFFSLSQEGMDLRPGFFESAVNAARAMERSDYNTCCEHVEEARWNLLLSTFNMDARSESEGIFRAASYLRSLNDWQRFVRSDESDDVRLPPALEDCGTFRSQRELPLYCRELVLRHNIKKNSGQESKHFSLLLDQLWQTSSMSLKCGDLRMASGALSRIHTVLNSQKEKLAKSESFLPMTLRLRMEETLLLEKSGNFTSAITSTQRTIERLSQQMGSLSVASQALLSELMLNCSRWMAKYKTDPIHHVLTNVLSPGKDIAIGLLKSNPNLESNINRASECLLTMSSLGHVLFESGLKRINSLEFQRSEKCLASRRVELDECKRLQKSSQTSSKQSKDPSDLAIFEHNLSKEIRQMESERSETFTALNAHLKVVLEATSQAFMIVGTNRSLGLSTFAYRLIGVWFSAIEENLYNDDVDNLIHEAIERIPSFRFVPLANQLFARLENTLGNASHHERLQGLIVKLCLDHPYHCLVHLIAACNGNNVGKGVDGRSAATFLKNTSDSKIEAAHLIVQTVKQKDPGFVSCLFESYRTLSDAYIHLAMAEVKRAQKINFASISAKSSERLDSCLGRRGRSEFMPCILTKPPPIRPGRDYGEGREDPKQGERVLGFDAYFITSESGVHVPKIVVCKGTKGGSYRQLVKGQDEIRQDAVMQQVFGLLNEFVAQNQNSESSRKHALHQLVTYSIVPLTPTSGVLEWVENSAPFGDLIVDKKIGLHPRYFPDEWANKICYSELQDAKRGEAQLAAFERICSHYSPSFRYFFLERFGHAPEKWYDAKMRFTRSVAVSSMVGHVLGIGDRHCSNILVHEKSGEVVHIDFGYVFEQGKLLAIPEKVPFRLTRNVIDGMGITGTDGLFTKISESTMYLLKSNTNALLTILSAMASDPLYKWSLSPMKVQNRGDTMQSRKKKDGQDDHFDHKEKNKAAARAISRVHEKLQGYEDGTAGEQQSVEGQVQLLINSARDHGNLSSMYPGWQPWI</sequence>
<dbReference type="SMART" id="SM00146">
    <property type="entry name" value="PI3Kc"/>
    <property type="match status" value="1"/>
</dbReference>
<dbReference type="GO" id="GO:0006281">
    <property type="term" value="P:DNA repair"/>
    <property type="evidence" value="ECO:0007669"/>
    <property type="project" value="InterPro"/>
</dbReference>
<dbReference type="PROSITE" id="PS51190">
    <property type="entry name" value="FATC"/>
    <property type="match status" value="1"/>
</dbReference>
<name>A0A1Z5J929_FISSO</name>
<dbReference type="PANTHER" id="PTHR37079:SF4">
    <property type="entry name" value="SERINE_THREONINE-PROTEIN KINASE ATM"/>
    <property type="match status" value="1"/>
</dbReference>
<protein>
    <recommendedName>
        <fullName evidence="2">non-specific serine/threonine protein kinase</fullName>
        <ecNumber evidence="2">2.7.11.1</ecNumber>
    </recommendedName>
</protein>
<dbReference type="PROSITE" id="PS00915">
    <property type="entry name" value="PI3_4_KINASE_1"/>
    <property type="match status" value="1"/>
</dbReference>
<dbReference type="EC" id="2.7.11.1" evidence="2"/>
<keyword evidence="6" id="KW-0227">DNA damage</keyword>
<keyword evidence="5" id="KW-0547">Nucleotide-binding</keyword>
<dbReference type="InterPro" id="IPR014009">
    <property type="entry name" value="PIK_FAT"/>
</dbReference>
<feature type="domain" description="FATC" evidence="14">
    <location>
        <begin position="3331"/>
        <end position="3363"/>
    </location>
</feature>
<dbReference type="PROSITE" id="PS00916">
    <property type="entry name" value="PI3_4_KINASE_2"/>
    <property type="match status" value="1"/>
</dbReference>
<evidence type="ECO:0000256" key="8">
    <source>
        <dbReference type="ARBA" id="ARBA00022840"/>
    </source>
</evidence>
<evidence type="ECO:0000256" key="3">
    <source>
        <dbReference type="ARBA" id="ARBA00022527"/>
    </source>
</evidence>
<dbReference type="Proteomes" id="UP000198406">
    <property type="component" value="Unassembled WGS sequence"/>
</dbReference>
<proteinExistence type="predicted"/>
<evidence type="ECO:0000256" key="7">
    <source>
        <dbReference type="ARBA" id="ARBA00022777"/>
    </source>
</evidence>
<evidence type="ECO:0000259" key="14">
    <source>
        <dbReference type="PROSITE" id="PS51190"/>
    </source>
</evidence>
<feature type="domain" description="FAT" evidence="13">
    <location>
        <begin position="2499"/>
        <end position="2868"/>
    </location>
</feature>
<organism evidence="15 16">
    <name type="scientific">Fistulifera solaris</name>
    <name type="common">Oleaginous diatom</name>
    <dbReference type="NCBI Taxonomy" id="1519565"/>
    <lineage>
        <taxon>Eukaryota</taxon>
        <taxon>Sar</taxon>
        <taxon>Stramenopiles</taxon>
        <taxon>Ochrophyta</taxon>
        <taxon>Bacillariophyta</taxon>
        <taxon>Bacillariophyceae</taxon>
        <taxon>Bacillariophycidae</taxon>
        <taxon>Naviculales</taxon>
        <taxon>Naviculaceae</taxon>
        <taxon>Fistulifera</taxon>
    </lineage>
</organism>
<dbReference type="InterPro" id="IPR038980">
    <property type="entry name" value="ATM_plant"/>
</dbReference>
<evidence type="ECO:0000256" key="4">
    <source>
        <dbReference type="ARBA" id="ARBA00022679"/>
    </source>
</evidence>
<dbReference type="InterPro" id="IPR000403">
    <property type="entry name" value="PI3/4_kinase_cat_dom"/>
</dbReference>
<dbReference type="Pfam" id="PF00454">
    <property type="entry name" value="PI3_PI4_kinase"/>
    <property type="match status" value="1"/>
</dbReference>
<reference evidence="15 16" key="1">
    <citation type="journal article" date="2015" name="Plant Cell">
        <title>Oil accumulation by the oleaginous diatom Fistulifera solaris as revealed by the genome and transcriptome.</title>
        <authorList>
            <person name="Tanaka T."/>
            <person name="Maeda Y."/>
            <person name="Veluchamy A."/>
            <person name="Tanaka M."/>
            <person name="Abida H."/>
            <person name="Marechal E."/>
            <person name="Bowler C."/>
            <person name="Muto M."/>
            <person name="Sunaga Y."/>
            <person name="Tanaka M."/>
            <person name="Yoshino T."/>
            <person name="Taniguchi T."/>
            <person name="Fukuda Y."/>
            <person name="Nemoto M."/>
            <person name="Matsumoto M."/>
            <person name="Wong P.S."/>
            <person name="Aburatani S."/>
            <person name="Fujibuchi W."/>
        </authorList>
    </citation>
    <scope>NUCLEOTIDE SEQUENCE [LARGE SCALE GENOMIC DNA]</scope>
    <source>
        <strain evidence="15 16">JPCC DA0580</strain>
    </source>
</reference>
<keyword evidence="3" id="KW-0723">Serine/threonine-protein kinase</keyword>
<keyword evidence="7" id="KW-0418">Kinase</keyword>
<accession>A0A1Z5J929</accession>
<dbReference type="SUPFAM" id="SSF56112">
    <property type="entry name" value="Protein kinase-like (PK-like)"/>
    <property type="match status" value="1"/>
</dbReference>
<dbReference type="GO" id="GO:0005634">
    <property type="term" value="C:nucleus"/>
    <property type="evidence" value="ECO:0007669"/>
    <property type="project" value="UniProtKB-SubCell"/>
</dbReference>
<dbReference type="Gene3D" id="1.10.1070.11">
    <property type="entry name" value="Phosphatidylinositol 3-/4-kinase, catalytic domain"/>
    <property type="match status" value="1"/>
</dbReference>
<evidence type="ECO:0000256" key="10">
    <source>
        <dbReference type="ARBA" id="ARBA00047899"/>
    </source>
</evidence>
<gene>
    <name evidence="15" type="ORF">FisN_21Lh209</name>
</gene>
<keyword evidence="9" id="KW-0539">Nucleus</keyword>
<feature type="compositionally biased region" description="Basic and acidic residues" evidence="11">
    <location>
        <begin position="3295"/>
        <end position="3308"/>
    </location>
</feature>
<dbReference type="EMBL" id="BDSP01000017">
    <property type="protein sequence ID" value="GAX10504.1"/>
    <property type="molecule type" value="Genomic_DNA"/>
</dbReference>
<evidence type="ECO:0000259" key="13">
    <source>
        <dbReference type="PROSITE" id="PS51189"/>
    </source>
</evidence>
<dbReference type="CDD" id="cd05171">
    <property type="entry name" value="PIKKc_ATM"/>
    <property type="match status" value="1"/>
</dbReference>
<dbReference type="PROSITE" id="PS50290">
    <property type="entry name" value="PI3_4_KINASE_3"/>
    <property type="match status" value="1"/>
</dbReference>
<evidence type="ECO:0000256" key="9">
    <source>
        <dbReference type="ARBA" id="ARBA00023242"/>
    </source>
</evidence>
<dbReference type="InterPro" id="IPR018936">
    <property type="entry name" value="PI3/4_kinase_CS"/>
</dbReference>
<dbReference type="OrthoDB" id="381190at2759"/>
<dbReference type="InterPro" id="IPR003152">
    <property type="entry name" value="FATC_dom"/>
</dbReference>
<evidence type="ECO:0000256" key="5">
    <source>
        <dbReference type="ARBA" id="ARBA00022741"/>
    </source>
</evidence>
<evidence type="ECO:0000256" key="1">
    <source>
        <dbReference type="ARBA" id="ARBA00004123"/>
    </source>
</evidence>
<evidence type="ECO:0000256" key="11">
    <source>
        <dbReference type="SAM" id="MobiDB-lite"/>
    </source>
</evidence>
<keyword evidence="4 15" id="KW-0808">Transferase</keyword>
<dbReference type="PROSITE" id="PS51189">
    <property type="entry name" value="FAT"/>
    <property type="match status" value="1"/>
</dbReference>
<comment type="caution">
    <text evidence="15">The sequence shown here is derived from an EMBL/GenBank/DDBJ whole genome shotgun (WGS) entry which is preliminary data.</text>
</comment>
<dbReference type="PANTHER" id="PTHR37079">
    <property type="entry name" value="SERINE/THREONINE-PROTEIN KINASE ATM"/>
    <property type="match status" value="1"/>
</dbReference>
<evidence type="ECO:0000313" key="15">
    <source>
        <dbReference type="EMBL" id="GAX10504.1"/>
    </source>
</evidence>
<dbReference type="InterPro" id="IPR011009">
    <property type="entry name" value="Kinase-like_dom_sf"/>
</dbReference>
<keyword evidence="16" id="KW-1185">Reference proteome</keyword>
<dbReference type="GO" id="GO:0004674">
    <property type="term" value="F:protein serine/threonine kinase activity"/>
    <property type="evidence" value="ECO:0007669"/>
    <property type="project" value="UniProtKB-KW"/>
</dbReference>
<dbReference type="Gene3D" id="3.30.1010.10">
    <property type="entry name" value="Phosphatidylinositol 3-kinase Catalytic Subunit, Chain A, domain 4"/>
    <property type="match status" value="1"/>
</dbReference>
<dbReference type="GO" id="GO:0005524">
    <property type="term" value="F:ATP binding"/>
    <property type="evidence" value="ECO:0007669"/>
    <property type="project" value="UniProtKB-KW"/>
</dbReference>
<dbReference type="InParanoid" id="A0A1Z5J929"/>
<evidence type="ECO:0000256" key="6">
    <source>
        <dbReference type="ARBA" id="ARBA00022763"/>
    </source>
</evidence>
<dbReference type="InterPro" id="IPR036940">
    <property type="entry name" value="PI3/4_kinase_cat_sf"/>
</dbReference>
<comment type="catalytic activity">
    <reaction evidence="10">
        <text>L-threonyl-[protein] + ATP = O-phospho-L-threonyl-[protein] + ADP + H(+)</text>
        <dbReference type="Rhea" id="RHEA:46608"/>
        <dbReference type="Rhea" id="RHEA-COMP:11060"/>
        <dbReference type="Rhea" id="RHEA-COMP:11605"/>
        <dbReference type="ChEBI" id="CHEBI:15378"/>
        <dbReference type="ChEBI" id="CHEBI:30013"/>
        <dbReference type="ChEBI" id="CHEBI:30616"/>
        <dbReference type="ChEBI" id="CHEBI:61977"/>
        <dbReference type="ChEBI" id="CHEBI:456216"/>
        <dbReference type="EC" id="2.7.11.1"/>
    </reaction>
</comment>
<dbReference type="SMART" id="SM01343">
    <property type="entry name" value="FATC"/>
    <property type="match status" value="1"/>
</dbReference>
<dbReference type="InterPro" id="IPR044107">
    <property type="entry name" value="PIKKc_ATM"/>
</dbReference>
<dbReference type="Pfam" id="PF02260">
    <property type="entry name" value="FATC"/>
    <property type="match status" value="1"/>
</dbReference>
<evidence type="ECO:0000313" key="16">
    <source>
        <dbReference type="Proteomes" id="UP000198406"/>
    </source>
</evidence>
<evidence type="ECO:0000256" key="2">
    <source>
        <dbReference type="ARBA" id="ARBA00012513"/>
    </source>
</evidence>
<feature type="domain" description="PI3K/PI4K catalytic" evidence="12">
    <location>
        <begin position="2997"/>
        <end position="3313"/>
    </location>
</feature>
<feature type="region of interest" description="Disordered" evidence="11">
    <location>
        <begin position="3283"/>
        <end position="3309"/>
    </location>
</feature>
<comment type="subcellular location">
    <subcellularLocation>
        <location evidence="1">Nucleus</location>
    </subcellularLocation>
</comment>
<keyword evidence="8" id="KW-0067">ATP-binding</keyword>
<evidence type="ECO:0000259" key="12">
    <source>
        <dbReference type="PROSITE" id="PS50290"/>
    </source>
</evidence>